<evidence type="ECO:0000259" key="2">
    <source>
        <dbReference type="Pfam" id="PF16521"/>
    </source>
</evidence>
<feature type="compositionally biased region" description="Polar residues" evidence="1">
    <location>
        <begin position="238"/>
        <end position="251"/>
    </location>
</feature>
<dbReference type="InterPro" id="IPR032412">
    <property type="entry name" value="Myosin-VI_CBD"/>
</dbReference>
<protein>
    <recommendedName>
        <fullName evidence="2">Myosin VI cargo binding domain-containing protein</fullName>
    </recommendedName>
</protein>
<keyword evidence="6" id="KW-1185">Reference proteome</keyword>
<evidence type="ECO:0000313" key="3">
    <source>
        <dbReference type="EMBL" id="CAF3891940.1"/>
    </source>
</evidence>
<dbReference type="EMBL" id="CAJOBG010001460">
    <property type="protein sequence ID" value="CAF3931137.1"/>
    <property type="molecule type" value="Genomic_DNA"/>
</dbReference>
<feature type="region of interest" description="Disordered" evidence="1">
    <location>
        <begin position="212"/>
        <end position="251"/>
    </location>
</feature>
<evidence type="ECO:0000256" key="1">
    <source>
        <dbReference type="SAM" id="MobiDB-lite"/>
    </source>
</evidence>
<accession>A0A819GTQ7</accession>
<dbReference type="AlphaFoldDB" id="A0A819GTQ7"/>
<gene>
    <name evidence="4" type="ORF">OVN521_LOCUS11136</name>
    <name evidence="3" type="ORF">UXM345_LOCUS10053</name>
</gene>
<dbReference type="Pfam" id="PF16521">
    <property type="entry name" value="Myosin-VI_CBD"/>
    <property type="match status" value="1"/>
</dbReference>
<dbReference type="Proteomes" id="UP000663866">
    <property type="component" value="Unassembled WGS sequence"/>
</dbReference>
<proteinExistence type="predicted"/>
<evidence type="ECO:0000313" key="4">
    <source>
        <dbReference type="EMBL" id="CAF3931137.1"/>
    </source>
</evidence>
<feature type="domain" description="Myosin VI cargo binding" evidence="2">
    <location>
        <begin position="270"/>
        <end position="362"/>
    </location>
</feature>
<name>A0A819GTQ7_9BILA</name>
<comment type="caution">
    <text evidence="3">The sequence shown here is derived from an EMBL/GenBank/DDBJ whole genome shotgun (WGS) entry which is preliminary data.</text>
</comment>
<evidence type="ECO:0000313" key="5">
    <source>
        <dbReference type="Proteomes" id="UP000663842"/>
    </source>
</evidence>
<dbReference type="EMBL" id="CAJOBF010000939">
    <property type="protein sequence ID" value="CAF3891940.1"/>
    <property type="molecule type" value="Genomic_DNA"/>
</dbReference>
<organism evidence="3 5">
    <name type="scientific">Rotaria magnacalcarata</name>
    <dbReference type="NCBI Taxonomy" id="392030"/>
    <lineage>
        <taxon>Eukaryota</taxon>
        <taxon>Metazoa</taxon>
        <taxon>Spiralia</taxon>
        <taxon>Gnathifera</taxon>
        <taxon>Rotifera</taxon>
        <taxon>Eurotatoria</taxon>
        <taxon>Bdelloidea</taxon>
        <taxon>Philodinida</taxon>
        <taxon>Philodinidae</taxon>
        <taxon>Rotaria</taxon>
    </lineage>
</organism>
<reference evidence="3" key="1">
    <citation type="submission" date="2021-02" db="EMBL/GenBank/DDBJ databases">
        <authorList>
            <person name="Nowell W R."/>
        </authorList>
    </citation>
    <scope>NUCLEOTIDE SEQUENCE</scope>
</reference>
<dbReference type="Proteomes" id="UP000663842">
    <property type="component" value="Unassembled WGS sequence"/>
</dbReference>
<evidence type="ECO:0000313" key="6">
    <source>
        <dbReference type="Proteomes" id="UP000663866"/>
    </source>
</evidence>
<sequence>MEKIAAQTKANKEQICQQIHQLKQRTDQLIIDITNTQMTATQVEDAYNELVSFIDREFRRLKPALSEQGMKNEQERLKRIENAIENEKHKKINEDKHCEQEKEEFQQRSIIPQRQREELAEEAMSAEMNERKHRGYDLARRLALEKDGEADLPHVQRVRRPVMNLKYDLRMHTYAQLRDLLNESSDLELLDTCREEFHRRLKIYHAWKAKNRKGTNPSVNDKSDDLDEERAPEDILNNVPSTDGATEKSGQTAIAAANAKTGGSSKANEQRFFRVPFIRLNEQNCDTKGEQKKRAWWYAHFDGKWIARQMEIHPDREAVLLVAGVDDMNMCELSFDETGLASKKDTEILELDFEQEWNKHGGRKYLRAHDRQISSKSVLESLKKRH</sequence>